<sequence>MAFWGIEVKPGKPYTHSSKDGRGRLRISQATLATGSATIKSLVQCNVGDKSPVLLCALLPDKTESLQLDLEFDEAEDVIFSVIGPRGVYLTGYYVGHSRHSIMQDDTESYGEDIANSEESNHYSDDDEDEYEDSFINDDEPDPLTPSPVSSIRDDDDDDDDDDGEYLKKKKRDVKGGRKRLNKKCQIFESDDDDDEMEVIEIDDEKSSPISLATGKKNKKETKDELDKETKTAVDLKDEVNGHVVNGETEGKGDEPNEVPESKSKPKNKKRGASKEKKDTASISVNENNAINGDKNSNNVDDKSALEAVANEESLQVPINEVKTKKKKTKKGNAVKADDEDLLVVKDEEKLNDAGVGNSEDNVKPKKKRKTRGNSLEKQEDDQQPIDKCFDIDSNELDNGNHSEEKKAKKKKRRTNKTPDVDEKVEKEIKSEKMEECNKKILSNGLVIEDLVTGNTKGKIAAPGKKVKVQYVVKLKENGQVIDSNGESPYKFKLGDKQVIEGLNVGLDGMRVGDKRRLTIPPSMSLGYKGTGENVPPNSWLVYDVEMCSVH</sequence>
<protein>
    <submittedName>
        <fullName evidence="1">Uncharacterized protein</fullName>
    </submittedName>
</protein>
<comment type="caution">
    <text evidence="1">The sequence shown here is derived from an EMBL/GenBank/DDBJ whole genome shotgun (WGS) entry which is preliminary data.</text>
</comment>
<accession>A0ACB9F211</accession>
<reference evidence="1 2" key="2">
    <citation type="journal article" date="2022" name="Mol. Ecol. Resour.">
        <title>The genomes of chicory, endive, great burdock and yacon provide insights into Asteraceae paleo-polyploidization history and plant inulin production.</title>
        <authorList>
            <person name="Fan W."/>
            <person name="Wang S."/>
            <person name="Wang H."/>
            <person name="Wang A."/>
            <person name="Jiang F."/>
            <person name="Liu H."/>
            <person name="Zhao H."/>
            <person name="Xu D."/>
            <person name="Zhang Y."/>
        </authorList>
    </citation>
    <scope>NUCLEOTIDE SEQUENCE [LARGE SCALE GENOMIC DNA]</scope>
    <source>
        <strain evidence="2">cv. Punajuju</strain>
        <tissue evidence="1">Leaves</tissue>
    </source>
</reference>
<keyword evidence="2" id="KW-1185">Reference proteome</keyword>
<reference evidence="2" key="1">
    <citation type="journal article" date="2022" name="Mol. Ecol. Resour.">
        <title>The genomes of chicory, endive, great burdock and yacon provide insights into Asteraceae palaeo-polyploidization history and plant inulin production.</title>
        <authorList>
            <person name="Fan W."/>
            <person name="Wang S."/>
            <person name="Wang H."/>
            <person name="Wang A."/>
            <person name="Jiang F."/>
            <person name="Liu H."/>
            <person name="Zhao H."/>
            <person name="Xu D."/>
            <person name="Zhang Y."/>
        </authorList>
    </citation>
    <scope>NUCLEOTIDE SEQUENCE [LARGE SCALE GENOMIC DNA]</scope>
    <source>
        <strain evidence="2">cv. Punajuju</strain>
    </source>
</reference>
<organism evidence="1 2">
    <name type="scientific">Cichorium intybus</name>
    <name type="common">Chicory</name>
    <dbReference type="NCBI Taxonomy" id="13427"/>
    <lineage>
        <taxon>Eukaryota</taxon>
        <taxon>Viridiplantae</taxon>
        <taxon>Streptophyta</taxon>
        <taxon>Embryophyta</taxon>
        <taxon>Tracheophyta</taxon>
        <taxon>Spermatophyta</taxon>
        <taxon>Magnoliopsida</taxon>
        <taxon>eudicotyledons</taxon>
        <taxon>Gunneridae</taxon>
        <taxon>Pentapetalae</taxon>
        <taxon>asterids</taxon>
        <taxon>campanulids</taxon>
        <taxon>Asterales</taxon>
        <taxon>Asteraceae</taxon>
        <taxon>Cichorioideae</taxon>
        <taxon>Cichorieae</taxon>
        <taxon>Cichoriinae</taxon>
        <taxon>Cichorium</taxon>
    </lineage>
</organism>
<evidence type="ECO:0000313" key="2">
    <source>
        <dbReference type="Proteomes" id="UP001055811"/>
    </source>
</evidence>
<dbReference type="Proteomes" id="UP001055811">
    <property type="component" value="Linkage Group LG03"/>
</dbReference>
<name>A0ACB9F211_CICIN</name>
<proteinExistence type="predicted"/>
<dbReference type="EMBL" id="CM042011">
    <property type="protein sequence ID" value="KAI3764697.1"/>
    <property type="molecule type" value="Genomic_DNA"/>
</dbReference>
<evidence type="ECO:0000313" key="1">
    <source>
        <dbReference type="EMBL" id="KAI3764697.1"/>
    </source>
</evidence>
<gene>
    <name evidence="1" type="ORF">L2E82_14710</name>
</gene>